<dbReference type="SUPFAM" id="SSF69318">
    <property type="entry name" value="Integrin alpha N-terminal domain"/>
    <property type="match status" value="1"/>
</dbReference>
<dbReference type="InterPro" id="IPR022045">
    <property type="entry name" value="TcdB_toxin_mid/N"/>
</dbReference>
<dbReference type="RefSeq" id="WP_301416534.1">
    <property type="nucleotide sequence ID" value="NZ_CP098023.1"/>
</dbReference>
<dbReference type="InterPro" id="IPR006530">
    <property type="entry name" value="YD"/>
</dbReference>
<protein>
    <submittedName>
        <fullName evidence="10">Polymorphic toxin type 28 domain-containing protein</fullName>
    </submittedName>
</protein>
<proteinExistence type="predicted"/>
<feature type="signal peptide" evidence="6">
    <location>
        <begin position="1"/>
        <end position="20"/>
    </location>
</feature>
<keyword evidence="2" id="KW-0964">Secreted</keyword>
<evidence type="ECO:0000259" key="9">
    <source>
        <dbReference type="Pfam" id="PF25023"/>
    </source>
</evidence>
<evidence type="ECO:0000256" key="2">
    <source>
        <dbReference type="ARBA" id="ARBA00022525"/>
    </source>
</evidence>
<feature type="domain" description="Insecticide toxin TcdB middle/N-terminal" evidence="7">
    <location>
        <begin position="615"/>
        <end position="743"/>
    </location>
</feature>
<evidence type="ECO:0000313" key="10">
    <source>
        <dbReference type="EMBL" id="WKD50337.1"/>
    </source>
</evidence>
<dbReference type="EMBL" id="CP098023">
    <property type="protein sequence ID" value="WKD50337.1"/>
    <property type="molecule type" value="Genomic_DNA"/>
</dbReference>
<feature type="chain" id="PRO_5047038217" evidence="6">
    <location>
        <begin position="21"/>
        <end position="1995"/>
    </location>
</feature>
<keyword evidence="11" id="KW-1185">Reference proteome</keyword>
<dbReference type="PANTHER" id="PTHR32305">
    <property type="match status" value="1"/>
</dbReference>
<feature type="region of interest" description="Disordered" evidence="5">
    <location>
        <begin position="1578"/>
        <end position="1600"/>
    </location>
</feature>
<dbReference type="InterPro" id="IPR028994">
    <property type="entry name" value="Integrin_alpha_N"/>
</dbReference>
<keyword evidence="4" id="KW-0843">Virulence</keyword>
<evidence type="ECO:0000256" key="4">
    <source>
        <dbReference type="ARBA" id="ARBA00023026"/>
    </source>
</evidence>
<keyword evidence="6" id="KW-0732">Signal</keyword>
<gene>
    <name evidence="10" type="ORF">M8T91_02585</name>
</gene>
<evidence type="ECO:0000259" key="8">
    <source>
        <dbReference type="Pfam" id="PF15605"/>
    </source>
</evidence>
<dbReference type="Proteomes" id="UP001321520">
    <property type="component" value="Chromosome"/>
</dbReference>
<feature type="compositionally biased region" description="Basic and acidic residues" evidence="5">
    <location>
        <begin position="115"/>
        <end position="127"/>
    </location>
</feature>
<dbReference type="NCBIfam" id="TIGR03696">
    <property type="entry name" value="Rhs_assc_core"/>
    <property type="match status" value="1"/>
</dbReference>
<evidence type="ECO:0000313" key="11">
    <source>
        <dbReference type="Proteomes" id="UP001321520"/>
    </source>
</evidence>
<dbReference type="NCBIfam" id="TIGR01643">
    <property type="entry name" value="YD_repeat_2x"/>
    <property type="match status" value="1"/>
</dbReference>
<sequence>MLRNVLLGCCLLLSASAVLGADEHTALQAPVLNLPTGPGSIAGLGEAFTPNLNTGTSSQQMRLAVPPGRNGLVPDVSVAYNSGFGNGLVGLGHRLTMPFIQRQTDQGLPNYSEWGRADQQDNDHDGSTDEFDELDTFINHQGEELVLVEGDVYRTKNATDFARYQRLPEGWMITQPDGQRWYLGQDTGSRISSGDGTAVFAWYLQAIEDTHGNRIEYHYSKLDNSAQIYLQTINYNSNGDMAVHFHYESRPDILTNYKAGFEIKTAYRLQRVETQFAGRSLRNYAFSYHPMSAWQSQSLLREIQLTAGAGSSAQSLPPVRYDYTQYRQDQVLMTSMPAASRVSLSSPDAAFLDMNHDGLPDVIHTGPNKDAYWLNLGPDADGLPQWQGYREMNTFSTSRISDAAVTWADIDGDGAVNMLQYSAGSTHYFHLDETHSWQYSGVINGLNLPLNSPHVGMLDIDNDKRVDVFATILNSSGAVLSHMVQLNHPDGWSRPIELPMPARTQSMRLGDPNVFLYDMNGDGLADLVTAGNGYVAYFANRGLQGFAPAVVFDNSPNTLYNADFIRISDMNGDGRGDLVYLGGERVSIWLNQGLDTDQHQQALFGQEQVIQAQGNLSVQAVRLVDINGNGSTDIVWYSPGRGDNTFYFAELFPDEQPNQLKSIDNGLGGATTLEYASVAGEMIRDRDAGTPWNQGVPVAMQVLKQIVVEDNSGGAQQITQIDYRDGFYDSADKEFQGFAHTEERRLGDASTPTLISHYQFHLGQSPDGTEQEALKGKIKQMETRDALGAVFSREENQWELRQLHGGYGQEARSVDFAAMTERRQYLLERGNGVPVTLAWEYDYDHYGNTTYIKELGRTEGNWGDERITRWRYSAESASAQGHWLLHLPIERSVTDLAGQAVAKEQWFYDDETFSGGNLGALSRGNLTLRRLWHQADNSAAYIAAERHRYDAYGNRIQSYDPLWSEEPGHATEITYDAQYHTFATQVRLHTGTQWLTAQADYDRGLGVLTDYRDFNGQLNQYRYDALGRLTARIEPGDSLQYPTIAYTYQLAQTVDGHRLNWVETRQRERGGASGTIDSRHFYDGLGRSLMLRSEGEQSGQVIISEHHRYNARGQVSRTALPYFAEGLAYQAGDQGPHQRRYRYDALGRMQETRQPYSAESGESVFSRITYQPLVQLREDEEQTRANSPHAGAAKRLVFDGLQTARGEYRLRQVDEIVGANTQGGAGGATWSTYYDYDLNDNFTRLQDAQNNVRSMHYDHLGRMRFLDDPNRGQRWQHFDAAGNLLATRDARGQERHYRYDGANRLLNEYHLPPRGEAPAGGHWQPDVQLGTTAPVVRYQYDQRSEADGGFLRGRLAKVTDQAGFEQWRYDARGQVVERQRKILGPDIDSPLYTTRFVYDSAGRPVKQFYPDNTRVDFHYNARGLLERIPGVVEQLDYTPNGVLQHQGLANGVATHWDFDERQRLAALRTVRSADALQLQQWDYRFDAVSNVLGIDDQRPAGALAAMAAELGAAAQAASLAHNVVYSYDDVYRLTGVANDREQTYYSYDKIGNLLQLGRSPVNLPDLATSDAIQITDLRYGGSGENSNSGASNRTSRGNLPGPQALSWAGASIAYDDNGNRIQAGDQHYQWDHEQRLVTAGNSQAADHYGYDFKHQRRFKITEGTGGARSVTLYIDADSEVRDGQLLKYIRLGQRRIARSDRGGETFAPSAYYLHTHLGSTALTLDADAGLVNAFTYKAYGELDSVLGDSAAAPYGYTGKERDTTTGLGYFERRYLQSAFGTFISPDPLLNTAARFTDPQRWTPYRYGRNNPISYVDPNGEFVFLAITIAVVAYSAYEGYQAGGASGAVAEASGYNDAIVAYNDFKNGDYSGAAIAVVGVACKLCKGADKAIEGAKDLNKTKNKTDRLKKHILNGELDAAKKESSGEIVARKLDGTPWDHVTEVRDAQRGLLKRIKSIKKQLGSNKIDEAKRSSLEKELGEASRLLDKTEGFLPRK</sequence>
<feature type="domain" description="Teneurin-like YD-shell" evidence="9">
    <location>
        <begin position="1520"/>
        <end position="1812"/>
    </location>
</feature>
<comment type="subcellular location">
    <subcellularLocation>
        <location evidence="1">Secreted</location>
    </subcellularLocation>
</comment>
<evidence type="ECO:0000256" key="5">
    <source>
        <dbReference type="SAM" id="MobiDB-lite"/>
    </source>
</evidence>
<dbReference type="InterPro" id="IPR031325">
    <property type="entry name" value="RHS_repeat"/>
</dbReference>
<keyword evidence="3" id="KW-0677">Repeat</keyword>
<organism evidence="10 11">
    <name type="scientific">Microbulbifer spongiae</name>
    <dbReference type="NCBI Taxonomy" id="2944933"/>
    <lineage>
        <taxon>Bacteria</taxon>
        <taxon>Pseudomonadati</taxon>
        <taxon>Pseudomonadota</taxon>
        <taxon>Gammaproteobacteria</taxon>
        <taxon>Cellvibrionales</taxon>
        <taxon>Microbulbiferaceae</taxon>
        <taxon>Microbulbifer</taxon>
    </lineage>
</organism>
<name>A0ABY9ECH1_9GAMM</name>
<reference evidence="10 11" key="1">
    <citation type="submission" date="2022-05" db="EMBL/GenBank/DDBJ databases">
        <title>Microbulbifer sp. nov., isolated from sponge.</title>
        <authorList>
            <person name="Gao L."/>
        </authorList>
    </citation>
    <scope>NUCLEOTIDE SEQUENCE [LARGE SCALE GENOMIC DNA]</scope>
    <source>
        <strain evidence="10 11">MI-G</strain>
    </source>
</reference>
<dbReference type="InterPro" id="IPR022385">
    <property type="entry name" value="Rhs_assc_core"/>
</dbReference>
<dbReference type="InterPro" id="IPR003284">
    <property type="entry name" value="Sal_SpvB"/>
</dbReference>
<dbReference type="Gene3D" id="2.180.10.10">
    <property type="entry name" value="RHS repeat-associated core"/>
    <property type="match status" value="1"/>
</dbReference>
<dbReference type="InterPro" id="IPR028948">
    <property type="entry name" value="Ntox28"/>
</dbReference>
<evidence type="ECO:0000256" key="1">
    <source>
        <dbReference type="ARBA" id="ARBA00004613"/>
    </source>
</evidence>
<accession>A0ABY9ECH1</accession>
<dbReference type="Pfam" id="PF15605">
    <property type="entry name" value="Ntox28"/>
    <property type="match status" value="1"/>
</dbReference>
<dbReference type="Pfam" id="PF12256">
    <property type="entry name" value="TcdB_toxin_midN"/>
    <property type="match status" value="1"/>
</dbReference>
<dbReference type="Pfam" id="PF03534">
    <property type="entry name" value="SpvB"/>
    <property type="match status" value="1"/>
</dbReference>
<feature type="region of interest" description="Disordered" evidence="5">
    <location>
        <begin position="109"/>
        <end position="128"/>
    </location>
</feature>
<dbReference type="InterPro" id="IPR050708">
    <property type="entry name" value="T6SS_VgrG/RHS"/>
</dbReference>
<dbReference type="Pfam" id="PF25023">
    <property type="entry name" value="TEN_YD-shell"/>
    <property type="match status" value="1"/>
</dbReference>
<evidence type="ECO:0000259" key="7">
    <source>
        <dbReference type="Pfam" id="PF12256"/>
    </source>
</evidence>
<dbReference type="PANTHER" id="PTHR32305:SF15">
    <property type="entry name" value="PROTEIN RHSA-RELATED"/>
    <property type="match status" value="1"/>
</dbReference>
<feature type="domain" description="Bacterial toxin 28" evidence="8">
    <location>
        <begin position="1888"/>
        <end position="1993"/>
    </location>
</feature>
<dbReference type="InterPro" id="IPR056823">
    <property type="entry name" value="TEN-like_YD-shell"/>
</dbReference>
<evidence type="ECO:0000256" key="3">
    <source>
        <dbReference type="ARBA" id="ARBA00022737"/>
    </source>
</evidence>
<evidence type="ECO:0000256" key="6">
    <source>
        <dbReference type="SAM" id="SignalP"/>
    </source>
</evidence>
<dbReference type="Pfam" id="PF05593">
    <property type="entry name" value="RHS_repeat"/>
    <property type="match status" value="1"/>
</dbReference>